<protein>
    <recommendedName>
        <fullName evidence="5">MARVEL domain-containing protein</fullName>
    </recommendedName>
</protein>
<feature type="transmembrane region" description="Helical" evidence="2">
    <location>
        <begin position="7"/>
        <end position="29"/>
    </location>
</feature>
<dbReference type="OrthoDB" id="3364107at2759"/>
<keyword evidence="2" id="KW-0812">Transmembrane</keyword>
<name>A0A167Q4Y6_CALVF</name>
<feature type="transmembrane region" description="Helical" evidence="2">
    <location>
        <begin position="70"/>
        <end position="89"/>
    </location>
</feature>
<gene>
    <name evidence="3" type="ORF">CALVIDRAFT_380346</name>
</gene>
<evidence type="ECO:0000313" key="3">
    <source>
        <dbReference type="EMBL" id="KZO99416.1"/>
    </source>
</evidence>
<accession>A0A167Q4Y6</accession>
<feature type="transmembrane region" description="Helical" evidence="2">
    <location>
        <begin position="125"/>
        <end position="149"/>
    </location>
</feature>
<dbReference type="AlphaFoldDB" id="A0A167Q4Y6"/>
<keyword evidence="4" id="KW-1185">Reference proteome</keyword>
<reference evidence="3 4" key="1">
    <citation type="journal article" date="2016" name="Mol. Biol. Evol.">
        <title>Comparative Genomics of Early-Diverging Mushroom-Forming Fungi Provides Insights into the Origins of Lignocellulose Decay Capabilities.</title>
        <authorList>
            <person name="Nagy L.G."/>
            <person name="Riley R."/>
            <person name="Tritt A."/>
            <person name="Adam C."/>
            <person name="Daum C."/>
            <person name="Floudas D."/>
            <person name="Sun H."/>
            <person name="Yadav J.S."/>
            <person name="Pangilinan J."/>
            <person name="Larsson K.H."/>
            <person name="Matsuura K."/>
            <person name="Barry K."/>
            <person name="Labutti K."/>
            <person name="Kuo R."/>
            <person name="Ohm R.A."/>
            <person name="Bhattacharya S.S."/>
            <person name="Shirouzu T."/>
            <person name="Yoshinaga Y."/>
            <person name="Martin F.M."/>
            <person name="Grigoriev I.V."/>
            <person name="Hibbett D.S."/>
        </authorList>
    </citation>
    <scope>NUCLEOTIDE SEQUENCE [LARGE SCALE GENOMIC DNA]</scope>
    <source>
        <strain evidence="3 4">TUFC12733</strain>
    </source>
</reference>
<dbReference type="Proteomes" id="UP000076738">
    <property type="component" value="Unassembled WGS sequence"/>
</dbReference>
<dbReference type="STRING" id="1330018.A0A167Q4Y6"/>
<feature type="region of interest" description="Disordered" evidence="1">
    <location>
        <begin position="176"/>
        <end position="222"/>
    </location>
</feature>
<dbReference type="EMBL" id="KV417272">
    <property type="protein sequence ID" value="KZO99416.1"/>
    <property type="molecule type" value="Genomic_DNA"/>
</dbReference>
<sequence>MLRRFRIFALVICTVFGTIVFGISTYITWYSYPDFSIGIATGVLLVIACPTVLAIDWWRRSVFTSWTSVELAWMGVLWVLSLSTGAMAINDWQVCKYAICVPEPGMAYVYECSGPPKPICGQVQAVAGFSIMTCIILLLLWSWTLYVGIRAHIDGDPFIWTSPAHEYEFMPTFSTHGDIKQQPTPEISMSDRPSRTRTPDPTSQRAGVATGGTRTQDEAGEV</sequence>
<evidence type="ECO:0000256" key="2">
    <source>
        <dbReference type="SAM" id="Phobius"/>
    </source>
</evidence>
<organism evidence="3 4">
    <name type="scientific">Calocera viscosa (strain TUFC12733)</name>
    <dbReference type="NCBI Taxonomy" id="1330018"/>
    <lineage>
        <taxon>Eukaryota</taxon>
        <taxon>Fungi</taxon>
        <taxon>Dikarya</taxon>
        <taxon>Basidiomycota</taxon>
        <taxon>Agaricomycotina</taxon>
        <taxon>Dacrymycetes</taxon>
        <taxon>Dacrymycetales</taxon>
        <taxon>Dacrymycetaceae</taxon>
        <taxon>Calocera</taxon>
    </lineage>
</organism>
<evidence type="ECO:0000256" key="1">
    <source>
        <dbReference type="SAM" id="MobiDB-lite"/>
    </source>
</evidence>
<keyword evidence="2" id="KW-1133">Transmembrane helix</keyword>
<evidence type="ECO:0000313" key="4">
    <source>
        <dbReference type="Proteomes" id="UP000076738"/>
    </source>
</evidence>
<proteinExistence type="predicted"/>
<evidence type="ECO:0008006" key="5">
    <source>
        <dbReference type="Google" id="ProtNLM"/>
    </source>
</evidence>
<keyword evidence="2" id="KW-0472">Membrane</keyword>
<feature type="transmembrane region" description="Helical" evidence="2">
    <location>
        <begin position="35"/>
        <end position="58"/>
    </location>
</feature>